<dbReference type="GO" id="GO:0045820">
    <property type="term" value="P:negative regulation of glycolytic process"/>
    <property type="evidence" value="ECO:0007669"/>
    <property type="project" value="TreeGrafter"/>
</dbReference>
<feature type="active site" description="Tele-phosphohistidine intermediate" evidence="2">
    <location>
        <position position="11"/>
    </location>
</feature>
<evidence type="ECO:0000313" key="5">
    <source>
        <dbReference type="Proteomes" id="UP000295496"/>
    </source>
</evidence>
<dbReference type="GO" id="GO:0004331">
    <property type="term" value="F:fructose-2,6-bisphosphate 2-phosphatase activity"/>
    <property type="evidence" value="ECO:0007669"/>
    <property type="project" value="TreeGrafter"/>
</dbReference>
<evidence type="ECO:0000256" key="3">
    <source>
        <dbReference type="PIRSR" id="PIRSR613078-2"/>
    </source>
</evidence>
<feature type="binding site" evidence="3">
    <location>
        <begin position="10"/>
        <end position="17"/>
    </location>
    <ligand>
        <name>substrate</name>
    </ligand>
</feature>
<feature type="active site" description="Proton donor/acceptor" evidence="2">
    <location>
        <position position="84"/>
    </location>
</feature>
<evidence type="ECO:0000256" key="2">
    <source>
        <dbReference type="PIRSR" id="PIRSR613078-1"/>
    </source>
</evidence>
<dbReference type="PIRSF" id="PIRSF000709">
    <property type="entry name" value="6PFK_2-Ptase"/>
    <property type="match status" value="1"/>
</dbReference>
<feature type="binding site" evidence="3">
    <location>
        <position position="60"/>
    </location>
    <ligand>
        <name>substrate</name>
    </ligand>
</feature>
<dbReference type="InterPro" id="IPR051695">
    <property type="entry name" value="Phosphoglycerate_Mutase"/>
</dbReference>
<dbReference type="PANTHER" id="PTHR46517">
    <property type="entry name" value="FRUCTOSE-2,6-BISPHOSPHATASE TIGAR"/>
    <property type="match status" value="1"/>
</dbReference>
<dbReference type="Proteomes" id="UP000295496">
    <property type="component" value="Unassembled WGS sequence"/>
</dbReference>
<dbReference type="CDD" id="cd07067">
    <property type="entry name" value="HP_PGM_like"/>
    <property type="match status" value="1"/>
</dbReference>
<gene>
    <name evidence="4" type="ORF">EV692_1134</name>
</gene>
<name>A0A4R1L0V8_9PAST</name>
<evidence type="ECO:0000256" key="1">
    <source>
        <dbReference type="ARBA" id="ARBA00022801"/>
    </source>
</evidence>
<dbReference type="RefSeq" id="WP_132301394.1">
    <property type="nucleotide sequence ID" value="NZ_CP170642.1"/>
</dbReference>
<dbReference type="SUPFAM" id="SSF53254">
    <property type="entry name" value="Phosphoglycerate mutase-like"/>
    <property type="match status" value="1"/>
</dbReference>
<comment type="caution">
    <text evidence="4">The sequence shown here is derived from an EMBL/GenBank/DDBJ whole genome shotgun (WGS) entry which is preliminary data.</text>
</comment>
<dbReference type="SMART" id="SM00855">
    <property type="entry name" value="PGAM"/>
    <property type="match status" value="1"/>
</dbReference>
<keyword evidence="5" id="KW-1185">Reference proteome</keyword>
<keyword evidence="1" id="KW-0378">Hydrolase</keyword>
<accession>A0A4R1L0V8</accession>
<protein>
    <submittedName>
        <fullName evidence="4">Putative phosphoglycerate mutase</fullName>
    </submittedName>
</protein>
<organism evidence="4 5">
    <name type="scientific">Lonepinella koalarum</name>
    <dbReference type="NCBI Taxonomy" id="53417"/>
    <lineage>
        <taxon>Bacteria</taxon>
        <taxon>Pseudomonadati</taxon>
        <taxon>Pseudomonadota</taxon>
        <taxon>Gammaproteobacteria</taxon>
        <taxon>Pasteurellales</taxon>
        <taxon>Pasteurellaceae</taxon>
        <taxon>Lonepinella</taxon>
    </lineage>
</organism>
<dbReference type="GO" id="GO:0043456">
    <property type="term" value="P:regulation of pentose-phosphate shunt"/>
    <property type="evidence" value="ECO:0007669"/>
    <property type="project" value="TreeGrafter"/>
</dbReference>
<dbReference type="Gene3D" id="3.40.50.1240">
    <property type="entry name" value="Phosphoglycerate mutase-like"/>
    <property type="match status" value="1"/>
</dbReference>
<dbReference type="InterPro" id="IPR013078">
    <property type="entry name" value="His_Pase_superF_clade-1"/>
</dbReference>
<sequence length="212" mass="24106">MKSLTFYLIRHRKTQWNEQGLLQGSQDSPLTKTGCEQAKLTGQTLSKIPFVAAYSSGLKRAIDTAKYILNGRNIPLFQHIGLNEQDFGKWEGKPVNGLKELEEYQLLSNFPLKYKALISQGETYDKFAQRVKQSIDHIIQIHQTGNILIVSHGNTLRLLLALFSGATWQNHREPKYLKMPTNSSISTVHILQEKESTTKFILGNINNTDHLK</sequence>
<proteinExistence type="predicted"/>
<reference evidence="4 5" key="1">
    <citation type="submission" date="2019-03" db="EMBL/GenBank/DDBJ databases">
        <title>Genomic Encyclopedia of Type Strains, Phase IV (KMG-IV): sequencing the most valuable type-strain genomes for metagenomic binning, comparative biology and taxonomic classification.</title>
        <authorList>
            <person name="Goeker M."/>
        </authorList>
    </citation>
    <scope>NUCLEOTIDE SEQUENCE [LARGE SCALE GENOMIC DNA]</scope>
    <source>
        <strain evidence="4 5">DSM 10053</strain>
    </source>
</reference>
<dbReference type="Pfam" id="PF00300">
    <property type="entry name" value="His_Phos_1"/>
    <property type="match status" value="1"/>
</dbReference>
<dbReference type="GO" id="GO:0005829">
    <property type="term" value="C:cytosol"/>
    <property type="evidence" value="ECO:0007669"/>
    <property type="project" value="TreeGrafter"/>
</dbReference>
<dbReference type="InterPro" id="IPR029033">
    <property type="entry name" value="His_PPase_superfam"/>
</dbReference>
<dbReference type="EMBL" id="SMGJ01000003">
    <property type="protein sequence ID" value="TCK69919.1"/>
    <property type="molecule type" value="Genomic_DNA"/>
</dbReference>
<dbReference type="AlphaFoldDB" id="A0A4R1L0V8"/>
<dbReference type="PANTHER" id="PTHR46517:SF1">
    <property type="entry name" value="FRUCTOSE-2,6-BISPHOSPHATASE TIGAR"/>
    <property type="match status" value="1"/>
</dbReference>
<evidence type="ECO:0000313" key="4">
    <source>
        <dbReference type="EMBL" id="TCK69919.1"/>
    </source>
</evidence>